<sequence length="55" mass="6178">MGIKVINIMKDGRELESLEGVEAPDILYDIILKDYRARGIELVPIGQTAVQREAH</sequence>
<dbReference type="Proteomes" id="UP000634672">
    <property type="component" value="Unassembled WGS sequence"/>
</dbReference>
<evidence type="ECO:0000313" key="2">
    <source>
        <dbReference type="Proteomes" id="UP000634672"/>
    </source>
</evidence>
<dbReference type="RefSeq" id="WP_187019572.1">
    <property type="nucleotide sequence ID" value="NZ_JACOPB010000001.1"/>
</dbReference>
<protein>
    <submittedName>
        <fullName evidence="1">Uncharacterized protein</fullName>
    </submittedName>
</protein>
<comment type="caution">
    <text evidence="1">The sequence shown here is derived from an EMBL/GenBank/DDBJ whole genome shotgun (WGS) entry which is preliminary data.</text>
</comment>
<organism evidence="1 2">
    <name type="scientific">Hungatella hominis</name>
    <dbReference type="NCBI Taxonomy" id="2763050"/>
    <lineage>
        <taxon>Bacteria</taxon>
        <taxon>Bacillati</taxon>
        <taxon>Bacillota</taxon>
        <taxon>Clostridia</taxon>
        <taxon>Lachnospirales</taxon>
        <taxon>Lachnospiraceae</taxon>
        <taxon>Hungatella</taxon>
    </lineage>
</organism>
<name>A0ABR7H207_9FIRM</name>
<dbReference type="EMBL" id="JACOPB010000001">
    <property type="protein sequence ID" value="MBC5707175.1"/>
    <property type="molecule type" value="Genomic_DNA"/>
</dbReference>
<evidence type="ECO:0000313" key="1">
    <source>
        <dbReference type="EMBL" id="MBC5707175.1"/>
    </source>
</evidence>
<accession>A0ABR7H207</accession>
<gene>
    <name evidence="1" type="ORF">H8S75_04315</name>
</gene>
<proteinExistence type="predicted"/>
<keyword evidence="2" id="KW-1185">Reference proteome</keyword>
<reference evidence="1 2" key="1">
    <citation type="submission" date="2020-08" db="EMBL/GenBank/DDBJ databases">
        <title>Genome public.</title>
        <authorList>
            <person name="Liu C."/>
            <person name="Sun Q."/>
        </authorList>
    </citation>
    <scope>NUCLEOTIDE SEQUENCE [LARGE SCALE GENOMIC DNA]</scope>
    <source>
        <strain evidence="1 2">NSJ-66</strain>
    </source>
</reference>